<feature type="transmembrane region" description="Helical" evidence="8">
    <location>
        <begin position="245"/>
        <end position="267"/>
    </location>
</feature>
<evidence type="ECO:0000313" key="10">
    <source>
        <dbReference type="EMBL" id="ABG82964.1"/>
    </source>
</evidence>
<sequence>MRKISQYLLFIPCIVLVAYFMIVPLLDVIIPTFTNTNGGMFSAYKEFFTDSYMMSIFLRTIKISLVSSIICMFIGVPVSYYISRVSKKVRGFLIALTVFPILTNSVVRSFAWMSILGKNGIINSLLMKFNLIQEPLSLLYTEGAIIIGTIYIFLPLMIISLVGVMENIDNDLLEAAESLGANRLKAFFKVVFPLSLPGLIVGTVLVFTGSLTAYTTPQLLGGNKNTVLATLIYQKTMTLGDWQGAAVVATIMIVVTLIVIKGINFLASRLDKRGVS</sequence>
<comment type="subcellular location">
    <subcellularLocation>
        <location evidence="1 8">Cell membrane</location>
        <topology evidence="1 8">Multi-pass membrane protein</topology>
    </subcellularLocation>
</comment>
<feature type="transmembrane region" description="Helical" evidence="8">
    <location>
        <begin position="7"/>
        <end position="30"/>
    </location>
</feature>
<keyword evidence="6 8" id="KW-1133">Transmembrane helix</keyword>
<dbReference type="AlphaFoldDB" id="A0A0H2YRC9"/>
<feature type="transmembrane region" description="Helical" evidence="8">
    <location>
        <begin position="186"/>
        <end position="207"/>
    </location>
</feature>
<dbReference type="HOGENOM" id="CLU_016047_18_2_9"/>
<feature type="transmembrane region" description="Helical" evidence="8">
    <location>
        <begin position="92"/>
        <end position="117"/>
    </location>
</feature>
<feature type="transmembrane region" description="Helical" evidence="8">
    <location>
        <begin position="56"/>
        <end position="80"/>
    </location>
</feature>
<evidence type="ECO:0000256" key="3">
    <source>
        <dbReference type="ARBA" id="ARBA00022448"/>
    </source>
</evidence>
<dbReference type="STRING" id="195103.CPF_1480"/>
<feature type="transmembrane region" description="Helical" evidence="8">
    <location>
        <begin position="137"/>
        <end position="165"/>
    </location>
</feature>
<protein>
    <submittedName>
        <fullName evidence="10">ABC transporter, permease protein</fullName>
    </submittedName>
</protein>
<dbReference type="eggNOG" id="COG1176">
    <property type="taxonomic scope" value="Bacteria"/>
</dbReference>
<comment type="similarity">
    <text evidence="2">Belongs to the binding-protein-dependent transport system permease family. CysTW subfamily.</text>
</comment>
<dbReference type="PaxDb" id="195103-CPF_1480"/>
<accession>A0A0H2YRC9</accession>
<evidence type="ECO:0000256" key="7">
    <source>
        <dbReference type="ARBA" id="ARBA00023136"/>
    </source>
</evidence>
<dbReference type="PROSITE" id="PS50928">
    <property type="entry name" value="ABC_TM1"/>
    <property type="match status" value="1"/>
</dbReference>
<keyword evidence="5 8" id="KW-0812">Transmembrane</keyword>
<dbReference type="KEGG" id="cpf:CPF_1480"/>
<dbReference type="PANTHER" id="PTHR42929:SF1">
    <property type="entry name" value="INNER MEMBRANE ABC TRANSPORTER PERMEASE PROTEIN YDCU-RELATED"/>
    <property type="match status" value="1"/>
</dbReference>
<dbReference type="InterPro" id="IPR000515">
    <property type="entry name" value="MetI-like"/>
</dbReference>
<dbReference type="RefSeq" id="WP_011590727.1">
    <property type="nucleotide sequence ID" value="NC_008261.1"/>
</dbReference>
<evidence type="ECO:0000256" key="8">
    <source>
        <dbReference type="RuleBase" id="RU363032"/>
    </source>
</evidence>
<dbReference type="SUPFAM" id="SSF161098">
    <property type="entry name" value="MetI-like"/>
    <property type="match status" value="1"/>
</dbReference>
<evidence type="ECO:0000256" key="1">
    <source>
        <dbReference type="ARBA" id="ARBA00004651"/>
    </source>
</evidence>
<organism evidence="10 11">
    <name type="scientific">Clostridium perfringens (strain ATCC 13124 / DSM 756 / JCM 1290 / NCIMB 6125 / NCTC 8237 / Type A)</name>
    <dbReference type="NCBI Taxonomy" id="195103"/>
    <lineage>
        <taxon>Bacteria</taxon>
        <taxon>Bacillati</taxon>
        <taxon>Bacillota</taxon>
        <taxon>Clostridia</taxon>
        <taxon>Eubacteriales</taxon>
        <taxon>Clostridiaceae</taxon>
        <taxon>Clostridium</taxon>
    </lineage>
</organism>
<gene>
    <name evidence="10" type="ordered locus">CPF_1480</name>
</gene>
<evidence type="ECO:0000259" key="9">
    <source>
        <dbReference type="PROSITE" id="PS50928"/>
    </source>
</evidence>
<keyword evidence="7 8" id="KW-0472">Membrane</keyword>
<dbReference type="PANTHER" id="PTHR42929">
    <property type="entry name" value="INNER MEMBRANE ABC TRANSPORTER PERMEASE PROTEIN YDCU-RELATED-RELATED"/>
    <property type="match status" value="1"/>
</dbReference>
<dbReference type="Gene3D" id="1.10.3720.10">
    <property type="entry name" value="MetI-like"/>
    <property type="match status" value="1"/>
</dbReference>
<dbReference type="Pfam" id="PF00528">
    <property type="entry name" value="BPD_transp_1"/>
    <property type="match status" value="1"/>
</dbReference>
<evidence type="ECO:0000256" key="2">
    <source>
        <dbReference type="ARBA" id="ARBA00007069"/>
    </source>
</evidence>
<keyword evidence="4" id="KW-1003">Cell membrane</keyword>
<evidence type="ECO:0000256" key="6">
    <source>
        <dbReference type="ARBA" id="ARBA00022989"/>
    </source>
</evidence>
<reference evidence="10 11" key="1">
    <citation type="journal article" date="2006" name="Genome Res.">
        <title>Skewed genomic variability in strains of the toxigenic bacterial pathogen, Clostridium perfringens.</title>
        <authorList>
            <person name="Myers G.S."/>
            <person name="Rasko D.A."/>
            <person name="Cheung J.K."/>
            <person name="Ravel J."/>
            <person name="Seshadri R."/>
            <person name="Deboy R.T."/>
            <person name="Ren Q."/>
            <person name="Varga J."/>
            <person name="Awad M.M."/>
            <person name="Brinkac L.M."/>
            <person name="Daugherty S.C."/>
            <person name="Haft D.H."/>
            <person name="Dodson R.J."/>
            <person name="Madupu R."/>
            <person name="Nelson W.C."/>
            <person name="Rosovitz M.J."/>
            <person name="Sullivan S.A."/>
            <person name="Khouri H."/>
            <person name="Dimitrov G.I."/>
            <person name="Watkins K.L."/>
            <person name="Mulligan S."/>
            <person name="Benton J."/>
            <person name="Radune D."/>
            <person name="Fisher D.J."/>
            <person name="Atkins H.S."/>
            <person name="Hiscox T."/>
            <person name="Jost B.H."/>
            <person name="Billington S.J."/>
            <person name="Songer J.G."/>
            <person name="McClane B.A."/>
            <person name="Titball R.W."/>
            <person name="Rood J.I."/>
            <person name="Melville S.B."/>
            <person name="Paulsen I.T."/>
        </authorList>
    </citation>
    <scope>NUCLEOTIDE SEQUENCE [LARGE SCALE GENOMIC DNA]</scope>
    <source>
        <strain evidence="11">ATCC 13124 / DSM 756 / JCM 1290 / NCIMB 6125 / NCTC 8237 / S 107 / Type A</strain>
    </source>
</reference>
<feature type="domain" description="ABC transmembrane type-1" evidence="9">
    <location>
        <begin position="57"/>
        <end position="264"/>
    </location>
</feature>
<name>A0A0H2YRC9_CLOP1</name>
<dbReference type="GO" id="GO:0055085">
    <property type="term" value="P:transmembrane transport"/>
    <property type="evidence" value="ECO:0007669"/>
    <property type="project" value="InterPro"/>
</dbReference>
<evidence type="ECO:0000256" key="4">
    <source>
        <dbReference type="ARBA" id="ARBA00022475"/>
    </source>
</evidence>
<keyword evidence="3 8" id="KW-0813">Transport</keyword>
<dbReference type="GO" id="GO:0005886">
    <property type="term" value="C:plasma membrane"/>
    <property type="evidence" value="ECO:0007669"/>
    <property type="project" value="UniProtKB-SubCell"/>
</dbReference>
<dbReference type="EMBL" id="CP000246">
    <property type="protein sequence ID" value="ABG82964.1"/>
    <property type="molecule type" value="Genomic_DNA"/>
</dbReference>
<dbReference type="Proteomes" id="UP000001823">
    <property type="component" value="Chromosome"/>
</dbReference>
<dbReference type="InterPro" id="IPR035906">
    <property type="entry name" value="MetI-like_sf"/>
</dbReference>
<dbReference type="CDD" id="cd06261">
    <property type="entry name" value="TM_PBP2"/>
    <property type="match status" value="1"/>
</dbReference>
<evidence type="ECO:0000313" key="11">
    <source>
        <dbReference type="Proteomes" id="UP000001823"/>
    </source>
</evidence>
<proteinExistence type="inferred from homology"/>
<evidence type="ECO:0000256" key="5">
    <source>
        <dbReference type="ARBA" id="ARBA00022692"/>
    </source>
</evidence>
<keyword evidence="11" id="KW-1185">Reference proteome</keyword>